<dbReference type="OrthoDB" id="420519at2759"/>
<comment type="function">
    <text evidence="6">Probably involved in transport through the plasma membrane.</text>
</comment>
<dbReference type="PANTHER" id="PTHR12385:SF88">
    <property type="entry name" value="CHOLINE TRANSPORTER-LIKE PROTEIN CTL1"/>
    <property type="match status" value="1"/>
</dbReference>
<evidence type="ECO:0000256" key="4">
    <source>
        <dbReference type="ARBA" id="ARBA00022989"/>
    </source>
</evidence>
<feature type="transmembrane region" description="Helical" evidence="6">
    <location>
        <begin position="294"/>
        <end position="314"/>
    </location>
</feature>
<proteinExistence type="inferred from homology"/>
<evidence type="ECO:0000313" key="9">
    <source>
        <dbReference type="Proteomes" id="UP000664521"/>
    </source>
</evidence>
<name>A0A8H3J2C3_9LECA</name>
<sequence>MFSEYASRFLAQSQSRIGFGQPEESTRHPISRQRPSDQAFSRFPASRSYLQRPSLGNPYRQSASQFSQFPFASRSHVPNAPLFYSATDEFREEDDEEEHEREVADFYALQRSRRQFGGSRLEESSELEEEGSRGSGLGESGDGRDFDERGRGRTGGIQSSQRDVSSRGKRKATSEFEDERELVRMDSEGSSKGQGRMVDVGLESTTQGSHHGDEPPDDLAIEIPPDDDPPSIQQFRKPPKAAFEPSSPLMPRETNQHDLRDHPHPPESDSSSTPATISPVAEDPPRHDQFWGSLYFISVAALFASFFLVYLHTYTPSKKRPLGDTVYTTVHSSFHLLAIDTLVAVIVSLLWLAALRSYVRPLVYAMLVAVPVILFSFSLYPFISSFRGRMHGASTQDIAMRWFSFVPGIMSVVWTLSVYRGRRSFEKAIGILEFACKILAGNPGLLIVGFATLMAVIGWTWIWMAMFSRVFLGGHLSGAKNFFIIDTSTWFLGIFFVLVYLWTLAVGAGIQRATTAATVSQWYFHRLSVPAPTSRQVISAALSHATTTSFGTICFSTLLALLVRLPFLILPRRLLAFFTLCAYPLIPVSVQTLTNPLTLTYAAIHSQSLNTSSHAISRLAILSPTNDPNSNTRAFSHRAAHNPHNNLLPYNLSLLLLRATRLITSLALGFGAWVNTARLLTLQTAAGQTVRGSLYAYVVGLIAAAIGWGVLGSVDGVLTGVVDAAVVCWGSEMQGRKGGNGEGRYCREAGWLFGGEGVGGGDEESGGLLGRGGA</sequence>
<evidence type="ECO:0000256" key="5">
    <source>
        <dbReference type="ARBA" id="ARBA00023136"/>
    </source>
</evidence>
<dbReference type="InterPro" id="IPR007603">
    <property type="entry name" value="Choline_transptr-like"/>
</dbReference>
<dbReference type="EMBL" id="CAJPDS010000131">
    <property type="protein sequence ID" value="CAF9939441.1"/>
    <property type="molecule type" value="Genomic_DNA"/>
</dbReference>
<dbReference type="AlphaFoldDB" id="A0A8H3J2C3"/>
<feature type="transmembrane region" description="Helical" evidence="6">
    <location>
        <begin position="402"/>
        <end position="419"/>
    </location>
</feature>
<dbReference type="GO" id="GO:0005886">
    <property type="term" value="C:plasma membrane"/>
    <property type="evidence" value="ECO:0007669"/>
    <property type="project" value="UniProtKB-SubCell"/>
</dbReference>
<evidence type="ECO:0000256" key="6">
    <source>
        <dbReference type="RuleBase" id="RU368066"/>
    </source>
</evidence>
<keyword evidence="3 6" id="KW-0812">Transmembrane</keyword>
<feature type="compositionally biased region" description="Acidic residues" evidence="7">
    <location>
        <begin position="215"/>
        <end position="229"/>
    </location>
</feature>
<evidence type="ECO:0000256" key="1">
    <source>
        <dbReference type="ARBA" id="ARBA00004141"/>
    </source>
</evidence>
<feature type="transmembrane region" description="Helical" evidence="6">
    <location>
        <begin position="482"/>
        <end position="502"/>
    </location>
</feature>
<gene>
    <name evidence="8" type="ORF">HETSPECPRED_001781</name>
</gene>
<feature type="transmembrane region" description="Helical" evidence="6">
    <location>
        <begin position="694"/>
        <end position="711"/>
    </location>
</feature>
<feature type="transmembrane region" description="Helical" evidence="6">
    <location>
        <begin position="655"/>
        <end position="674"/>
    </location>
</feature>
<comment type="subcellular location">
    <subcellularLocation>
        <location evidence="6">Cell membrane</location>
        <topology evidence="6">Multi-pass membrane protein</topology>
    </subcellularLocation>
    <subcellularLocation>
        <location evidence="1">Membrane</location>
        <topology evidence="1">Multi-pass membrane protein</topology>
    </subcellularLocation>
</comment>
<feature type="transmembrane region" description="Helical" evidence="6">
    <location>
        <begin position="439"/>
        <end position="462"/>
    </location>
</feature>
<feature type="compositionally biased region" description="Acidic residues" evidence="7">
    <location>
        <begin position="90"/>
        <end position="99"/>
    </location>
</feature>
<comment type="caution">
    <text evidence="8">The sequence shown here is derived from an EMBL/GenBank/DDBJ whole genome shotgun (WGS) entry which is preliminary data.</text>
</comment>
<comment type="similarity">
    <text evidence="2 6">Belongs to the CTL (choline transporter-like) family.</text>
</comment>
<organism evidence="8 9">
    <name type="scientific">Heterodermia speciosa</name>
    <dbReference type="NCBI Taxonomy" id="116794"/>
    <lineage>
        <taxon>Eukaryota</taxon>
        <taxon>Fungi</taxon>
        <taxon>Dikarya</taxon>
        <taxon>Ascomycota</taxon>
        <taxon>Pezizomycotina</taxon>
        <taxon>Lecanoromycetes</taxon>
        <taxon>OSLEUM clade</taxon>
        <taxon>Lecanoromycetidae</taxon>
        <taxon>Caliciales</taxon>
        <taxon>Physciaceae</taxon>
        <taxon>Heterodermia</taxon>
    </lineage>
</organism>
<protein>
    <recommendedName>
        <fullName evidence="6">Protein PNS1</fullName>
    </recommendedName>
</protein>
<keyword evidence="4 6" id="KW-1133">Transmembrane helix</keyword>
<accession>A0A8H3J2C3</accession>
<feature type="region of interest" description="Disordered" evidence="7">
    <location>
        <begin position="13"/>
        <end position="63"/>
    </location>
</feature>
<evidence type="ECO:0000313" key="8">
    <source>
        <dbReference type="EMBL" id="CAF9939441.1"/>
    </source>
</evidence>
<evidence type="ECO:0000256" key="7">
    <source>
        <dbReference type="SAM" id="MobiDB-lite"/>
    </source>
</evidence>
<feature type="compositionally biased region" description="Basic and acidic residues" evidence="7">
    <location>
        <begin position="254"/>
        <end position="267"/>
    </location>
</feature>
<reference evidence="8" key="1">
    <citation type="submission" date="2021-03" db="EMBL/GenBank/DDBJ databases">
        <authorList>
            <person name="Tagirdzhanova G."/>
        </authorList>
    </citation>
    <scope>NUCLEOTIDE SEQUENCE</scope>
</reference>
<feature type="region of interest" description="Disordered" evidence="7">
    <location>
        <begin position="86"/>
        <end position="282"/>
    </location>
</feature>
<feature type="transmembrane region" description="Helical" evidence="6">
    <location>
        <begin position="334"/>
        <end position="355"/>
    </location>
</feature>
<evidence type="ECO:0000256" key="2">
    <source>
        <dbReference type="ARBA" id="ARBA00007168"/>
    </source>
</evidence>
<keyword evidence="5 6" id="KW-0472">Membrane</keyword>
<dbReference type="GO" id="GO:0022857">
    <property type="term" value="F:transmembrane transporter activity"/>
    <property type="evidence" value="ECO:0007669"/>
    <property type="project" value="UniProtKB-UniRule"/>
</dbReference>
<evidence type="ECO:0000256" key="3">
    <source>
        <dbReference type="ARBA" id="ARBA00022692"/>
    </source>
</evidence>
<dbReference type="Proteomes" id="UP000664521">
    <property type="component" value="Unassembled WGS sequence"/>
</dbReference>
<keyword evidence="9" id="KW-1185">Reference proteome</keyword>
<feature type="transmembrane region" description="Helical" evidence="6">
    <location>
        <begin position="362"/>
        <end position="382"/>
    </location>
</feature>
<feature type="compositionally biased region" description="Basic and acidic residues" evidence="7">
    <location>
        <begin position="141"/>
        <end position="151"/>
    </location>
</feature>
<dbReference type="Pfam" id="PF04515">
    <property type="entry name" value="Choline_transpo"/>
    <property type="match status" value="1"/>
</dbReference>
<dbReference type="PANTHER" id="PTHR12385">
    <property type="entry name" value="CHOLINE TRANSPORTER-LIKE (SLC FAMILY 44)"/>
    <property type="match status" value="1"/>
</dbReference>
<feature type="transmembrane region" description="Helical" evidence="6">
    <location>
        <begin position="574"/>
        <end position="593"/>
    </location>
</feature>